<reference evidence="2" key="1">
    <citation type="journal article" date="2020" name="Nat. Commun.">
        <title>Genome sequence of the cluster root forming white lupin.</title>
        <authorList>
            <person name="Hufnagel B."/>
            <person name="Marques A."/>
            <person name="Soriano A."/>
            <person name="Marques L."/>
            <person name="Divol F."/>
            <person name="Doumas P."/>
            <person name="Sallet E."/>
            <person name="Mancinotti D."/>
            <person name="Carrere S."/>
            <person name="Marande W."/>
            <person name="Arribat S."/>
            <person name="Keller J."/>
            <person name="Huneau C."/>
            <person name="Blein T."/>
            <person name="Aime D."/>
            <person name="Laguerre M."/>
            <person name="Taylor J."/>
            <person name="Schubert V."/>
            <person name="Nelson M."/>
            <person name="Geu-Flores F."/>
            <person name="Crespi M."/>
            <person name="Gallardo-Guerrero K."/>
            <person name="Delaux P.-M."/>
            <person name="Salse J."/>
            <person name="Berges H."/>
            <person name="Guyot R."/>
            <person name="Gouzy J."/>
            <person name="Peret B."/>
        </authorList>
    </citation>
    <scope>NUCLEOTIDE SEQUENCE [LARGE SCALE GENOMIC DNA]</scope>
    <source>
        <strain evidence="2">cv. Amiga</strain>
    </source>
</reference>
<dbReference type="PANTHER" id="PTHR34277:SF18">
    <property type="entry name" value="CLAVATA3_ESR (CLE)-RELATED PROTEIN 25"/>
    <property type="match status" value="1"/>
</dbReference>
<sequence length="93" mass="10548">MGVSSSRRLLHGALVFVGVIWFMLLAISMNLHQTKTTMVLVPLHVISKHLKLVEMKRHSNSGMIFVSKRRVPNGPDPIHNRRAVKFRQPPTQA</sequence>
<dbReference type="OrthoDB" id="1910203at2759"/>
<accession>A0A6A5MWW7</accession>
<dbReference type="EMBL" id="WOCE01000006">
    <property type="protein sequence ID" value="KAE9612769.1"/>
    <property type="molecule type" value="Genomic_DNA"/>
</dbReference>
<organism evidence="1 2">
    <name type="scientific">Lupinus albus</name>
    <name type="common">White lupine</name>
    <name type="synonym">Lupinus termis</name>
    <dbReference type="NCBI Taxonomy" id="3870"/>
    <lineage>
        <taxon>Eukaryota</taxon>
        <taxon>Viridiplantae</taxon>
        <taxon>Streptophyta</taxon>
        <taxon>Embryophyta</taxon>
        <taxon>Tracheophyta</taxon>
        <taxon>Spermatophyta</taxon>
        <taxon>Magnoliopsida</taxon>
        <taxon>eudicotyledons</taxon>
        <taxon>Gunneridae</taxon>
        <taxon>Pentapetalae</taxon>
        <taxon>rosids</taxon>
        <taxon>fabids</taxon>
        <taxon>Fabales</taxon>
        <taxon>Fabaceae</taxon>
        <taxon>Papilionoideae</taxon>
        <taxon>50 kb inversion clade</taxon>
        <taxon>genistoids sensu lato</taxon>
        <taxon>core genistoids</taxon>
        <taxon>Genisteae</taxon>
        <taxon>Lupinus</taxon>
    </lineage>
</organism>
<dbReference type="AlphaFoldDB" id="A0A6A5MWW7"/>
<dbReference type="PANTHER" id="PTHR34277">
    <property type="entry name" value="CLAVATA3/ESR (CLE)-RELATED PROTEIN 26"/>
    <property type="match status" value="1"/>
</dbReference>
<protein>
    <submittedName>
        <fullName evidence="1">Uncharacterized protein</fullName>
    </submittedName>
</protein>
<evidence type="ECO:0000313" key="1">
    <source>
        <dbReference type="EMBL" id="KAE9612769.1"/>
    </source>
</evidence>
<evidence type="ECO:0000313" key="2">
    <source>
        <dbReference type="Proteomes" id="UP000447434"/>
    </source>
</evidence>
<gene>
    <name evidence="1" type="ORF">Lalb_Chr06g0176581</name>
</gene>
<comment type="caution">
    <text evidence="1">The sequence shown here is derived from an EMBL/GenBank/DDBJ whole genome shotgun (WGS) entry which is preliminary data.</text>
</comment>
<name>A0A6A5MWW7_LUPAL</name>
<proteinExistence type="predicted"/>
<dbReference type="Proteomes" id="UP000447434">
    <property type="component" value="Chromosome 6"/>
</dbReference>
<keyword evidence="2" id="KW-1185">Reference proteome</keyword>
<dbReference type="InterPro" id="IPR039316">
    <property type="entry name" value="CLE25/26"/>
</dbReference>